<keyword evidence="3" id="KW-1185">Reference proteome</keyword>
<dbReference type="NCBIfam" id="TIGR02523">
    <property type="entry name" value="type_IV_pilV"/>
    <property type="match status" value="1"/>
</dbReference>
<protein>
    <submittedName>
        <fullName evidence="2">Type IV pilus modification protein PilV</fullName>
    </submittedName>
</protein>
<sequence length="172" mass="18092">MHSIFHPLQQRGFSLLEVLIAALIFAIGFLGLAGLQARMLAAANSSYERSAAVMSAYTILDAMRATVMSADPGNRSTLAAAYVSSDWRCSSPSGSTLPLSDLKTWIDSMRGTSSNPPLVHPSACGRVTAIDATTFTYRVDICWDDSAGGDNTDGGNCLGGQPATILSVTSRL</sequence>
<organism evidence="2 3">
    <name type="scientific">Tepidiphilus thermophilus</name>
    <dbReference type="NCBI Taxonomy" id="876478"/>
    <lineage>
        <taxon>Bacteria</taxon>
        <taxon>Pseudomonadati</taxon>
        <taxon>Pseudomonadota</taxon>
        <taxon>Hydrogenophilia</taxon>
        <taxon>Hydrogenophilales</taxon>
        <taxon>Hydrogenophilaceae</taxon>
        <taxon>Tepidiphilus</taxon>
    </lineage>
</organism>
<dbReference type="Proteomes" id="UP000182108">
    <property type="component" value="Unassembled WGS sequence"/>
</dbReference>
<dbReference type="OrthoDB" id="5298127at2"/>
<dbReference type="InterPro" id="IPR013362">
    <property type="entry name" value="Pilus_4_PilV"/>
</dbReference>
<dbReference type="RefSeq" id="WP_055423840.1">
    <property type="nucleotide sequence ID" value="NZ_CYHH01000008.1"/>
</dbReference>
<keyword evidence="1" id="KW-0812">Transmembrane</keyword>
<keyword evidence="1" id="KW-0472">Membrane</keyword>
<keyword evidence="1" id="KW-1133">Transmembrane helix</keyword>
<feature type="transmembrane region" description="Helical" evidence="1">
    <location>
        <begin position="12"/>
        <end position="35"/>
    </location>
</feature>
<dbReference type="EMBL" id="CYHH01000008">
    <property type="protein sequence ID" value="CUB07561.1"/>
    <property type="molecule type" value="Genomic_DNA"/>
</dbReference>
<proteinExistence type="predicted"/>
<dbReference type="InterPro" id="IPR012902">
    <property type="entry name" value="N_methyl_site"/>
</dbReference>
<gene>
    <name evidence="2" type="ORF">Ga0061068_10890</name>
</gene>
<evidence type="ECO:0000256" key="1">
    <source>
        <dbReference type="SAM" id="Phobius"/>
    </source>
</evidence>
<evidence type="ECO:0000313" key="2">
    <source>
        <dbReference type="EMBL" id="CUB07561.1"/>
    </source>
</evidence>
<dbReference type="AlphaFoldDB" id="A0A0K6IWR1"/>
<name>A0A0K6IWR1_9PROT</name>
<accession>A0A0K6IWR1</accession>
<reference evidence="3" key="1">
    <citation type="submission" date="2015-08" db="EMBL/GenBank/DDBJ databases">
        <authorList>
            <person name="Babu N.S."/>
            <person name="Beckwith C.J."/>
            <person name="Beseler K.G."/>
            <person name="Brison A."/>
            <person name="Carone J.V."/>
            <person name="Caskin T.P."/>
            <person name="Diamond M."/>
            <person name="Durham M.E."/>
            <person name="Foxe J.M."/>
            <person name="Go M."/>
            <person name="Henderson B.A."/>
            <person name="Jones I.B."/>
            <person name="McGettigan J.A."/>
            <person name="Micheletti S.J."/>
            <person name="Nasrallah M.E."/>
            <person name="Ortiz D."/>
            <person name="Piller C.R."/>
            <person name="Privatt S.R."/>
            <person name="Schneider S.L."/>
            <person name="Sharp S."/>
            <person name="Smith T.C."/>
            <person name="Stanton J.D."/>
            <person name="Ullery H.E."/>
            <person name="Wilson R.J."/>
            <person name="Serrano M.G."/>
            <person name="Buck G."/>
            <person name="Lee V."/>
            <person name="Wang Y."/>
            <person name="Carvalho R."/>
            <person name="Voegtly L."/>
            <person name="Shi R."/>
            <person name="Duckworth R."/>
            <person name="Johnson A."/>
            <person name="Loviza R."/>
            <person name="Walstead R."/>
            <person name="Shah Z."/>
            <person name="Kiflezghi M."/>
            <person name="Wade K."/>
            <person name="Ball S.L."/>
            <person name="Bradley K.W."/>
            <person name="Asai D.J."/>
            <person name="Bowman C.A."/>
            <person name="Russell D.A."/>
            <person name="Pope W.H."/>
            <person name="Jacobs-Sera D."/>
            <person name="Hendrix R.W."/>
            <person name="Hatfull G.F."/>
        </authorList>
    </citation>
    <scope>NUCLEOTIDE SEQUENCE [LARGE SCALE GENOMIC DNA]</scope>
    <source>
        <strain evidence="3">JCM 19170</strain>
    </source>
</reference>
<evidence type="ECO:0000313" key="3">
    <source>
        <dbReference type="Proteomes" id="UP000182108"/>
    </source>
</evidence>
<dbReference type="Pfam" id="PF07963">
    <property type="entry name" value="N_methyl"/>
    <property type="match status" value="1"/>
</dbReference>
<dbReference type="NCBIfam" id="TIGR02532">
    <property type="entry name" value="IV_pilin_GFxxxE"/>
    <property type="match status" value="1"/>
</dbReference>